<accession>A0A7X6BEX1</accession>
<comment type="caution">
    <text evidence="4">The sequence shown here is derived from an EMBL/GenBank/DDBJ whole genome shotgun (WGS) entry which is preliminary data.</text>
</comment>
<dbReference type="SUPFAM" id="SSF53448">
    <property type="entry name" value="Nucleotide-diphospho-sugar transferases"/>
    <property type="match status" value="1"/>
</dbReference>
<dbReference type="EMBL" id="JAATJB010000014">
    <property type="protein sequence ID" value="NJB99376.1"/>
    <property type="molecule type" value="Genomic_DNA"/>
</dbReference>
<dbReference type="InterPro" id="IPR011990">
    <property type="entry name" value="TPR-like_helical_dom_sf"/>
</dbReference>
<dbReference type="Gene3D" id="3.90.550.10">
    <property type="entry name" value="Spore Coat Polysaccharide Biosynthesis Protein SpsA, Chain A"/>
    <property type="match status" value="1"/>
</dbReference>
<proteinExistence type="inferred from homology"/>
<protein>
    <submittedName>
        <fullName evidence="4">Glycosyltransferase involved in cell wall biosynthesis</fullName>
    </submittedName>
</protein>
<evidence type="ECO:0000313" key="4">
    <source>
        <dbReference type="EMBL" id="NJB99376.1"/>
    </source>
</evidence>
<dbReference type="Gene3D" id="1.25.40.10">
    <property type="entry name" value="Tetratricopeptide repeat domain"/>
    <property type="match status" value="1"/>
</dbReference>
<evidence type="ECO:0000256" key="2">
    <source>
        <dbReference type="PROSITE-ProRule" id="PRU00339"/>
    </source>
</evidence>
<dbReference type="Proteomes" id="UP000531251">
    <property type="component" value="Unassembled WGS sequence"/>
</dbReference>
<dbReference type="AlphaFoldDB" id="A0A7X6BEX1"/>
<dbReference type="PROSITE" id="PS50005">
    <property type="entry name" value="TPR"/>
    <property type="match status" value="1"/>
</dbReference>
<sequence length="352" mass="38386">MVRLALVMIARNEARAIARALDSARPHVDRMIVLDTGSTDDTVAIAERCGARVHTFVWRDDFAAARNAALDHADADWNLVLDADEWLEGGFEALLPAALPTGRKAPAAFIGCARLRNEGDAGTVARRFLPRILPRGVRYAGRIHEQPVSPLPLVPGALRIGHDGYAEAQLAAKQGRNLALLQVALAEAPEDCYLWYQLGREHLVRGEVEAAVEPLQRAYRLTAPDAAYRHAVVLSNIRALKEAGRLHDALALVDAEQAAWSTSPDFYFAVADLYLEWASRAPELAIDELLPVVEGAWLRCLEIGEQPLLDGSVVGCGSYLAAGNLAMFYERLGIVDEAERYAALERELLAAA</sequence>
<dbReference type="InterPro" id="IPR001173">
    <property type="entry name" value="Glyco_trans_2-like"/>
</dbReference>
<keyword evidence="2" id="KW-0802">TPR repeat</keyword>
<evidence type="ECO:0000259" key="3">
    <source>
        <dbReference type="Pfam" id="PF00535"/>
    </source>
</evidence>
<dbReference type="RefSeq" id="WP_241213456.1">
    <property type="nucleotide sequence ID" value="NZ_BAAADY010000016.1"/>
</dbReference>
<evidence type="ECO:0000256" key="1">
    <source>
        <dbReference type="ARBA" id="ARBA00038494"/>
    </source>
</evidence>
<name>A0A7X6BEX1_9SPHN</name>
<dbReference type="InterPro" id="IPR019734">
    <property type="entry name" value="TPR_rpt"/>
</dbReference>
<dbReference type="CDD" id="cd02511">
    <property type="entry name" value="Beta4Glucosyltransferase"/>
    <property type="match status" value="1"/>
</dbReference>
<dbReference type="GO" id="GO:0016740">
    <property type="term" value="F:transferase activity"/>
    <property type="evidence" value="ECO:0007669"/>
    <property type="project" value="UniProtKB-KW"/>
</dbReference>
<organism evidence="4 5">
    <name type="scientific">Sphingomonas trueperi</name>
    <dbReference type="NCBI Taxonomy" id="53317"/>
    <lineage>
        <taxon>Bacteria</taxon>
        <taxon>Pseudomonadati</taxon>
        <taxon>Pseudomonadota</taxon>
        <taxon>Alphaproteobacteria</taxon>
        <taxon>Sphingomonadales</taxon>
        <taxon>Sphingomonadaceae</taxon>
        <taxon>Sphingomonas</taxon>
    </lineage>
</organism>
<evidence type="ECO:0000313" key="5">
    <source>
        <dbReference type="Proteomes" id="UP000531251"/>
    </source>
</evidence>
<feature type="domain" description="Glycosyltransferase 2-like" evidence="3">
    <location>
        <begin position="6"/>
        <end position="90"/>
    </location>
</feature>
<feature type="repeat" description="TPR" evidence="2">
    <location>
        <begin position="192"/>
        <end position="225"/>
    </location>
</feature>
<dbReference type="SUPFAM" id="SSF48452">
    <property type="entry name" value="TPR-like"/>
    <property type="match status" value="1"/>
</dbReference>
<dbReference type="InterPro" id="IPR029044">
    <property type="entry name" value="Nucleotide-diphossugar_trans"/>
</dbReference>
<dbReference type="Pfam" id="PF00535">
    <property type="entry name" value="Glycos_transf_2"/>
    <property type="match status" value="1"/>
</dbReference>
<comment type="similarity">
    <text evidence="1">Belongs to the glycosyltransferase 2 family. WaaE/KdtX subfamily.</text>
</comment>
<dbReference type="PANTHER" id="PTHR43630">
    <property type="entry name" value="POLY-BETA-1,6-N-ACETYL-D-GLUCOSAMINE SYNTHASE"/>
    <property type="match status" value="1"/>
</dbReference>
<keyword evidence="4" id="KW-0808">Transferase</keyword>
<gene>
    <name evidence="4" type="ORF">GGR89_003717</name>
</gene>
<dbReference type="PANTHER" id="PTHR43630:SF2">
    <property type="entry name" value="GLYCOSYLTRANSFERASE"/>
    <property type="match status" value="1"/>
</dbReference>
<reference evidence="4 5" key="1">
    <citation type="submission" date="2020-03" db="EMBL/GenBank/DDBJ databases">
        <title>Genomic Encyclopedia of Type Strains, Phase IV (KMG-IV): sequencing the most valuable type-strain genomes for metagenomic binning, comparative biology and taxonomic classification.</title>
        <authorList>
            <person name="Goeker M."/>
        </authorList>
    </citation>
    <scope>NUCLEOTIDE SEQUENCE [LARGE SCALE GENOMIC DNA]</scope>
    <source>
        <strain evidence="4 5">DSM 7225</strain>
    </source>
</reference>
<keyword evidence="5" id="KW-1185">Reference proteome</keyword>